<evidence type="ECO:0000256" key="1">
    <source>
        <dbReference type="ARBA" id="ARBA00011046"/>
    </source>
</evidence>
<protein>
    <submittedName>
        <fullName evidence="6">Penicillinase repressor</fullName>
    </submittedName>
</protein>
<keyword evidence="4" id="KW-0804">Transcription</keyword>
<dbReference type="InterPro" id="IPR005650">
    <property type="entry name" value="BlaI_family"/>
</dbReference>
<dbReference type="SUPFAM" id="SSF46785">
    <property type="entry name" value="Winged helix' DNA-binding domain"/>
    <property type="match status" value="1"/>
</dbReference>
<comment type="similarity">
    <text evidence="1">Belongs to the BlaI transcriptional regulatory family.</text>
</comment>
<feature type="region of interest" description="Disordered" evidence="5">
    <location>
        <begin position="109"/>
        <end position="133"/>
    </location>
</feature>
<gene>
    <name evidence="6" type="ORF">SAMN04488066_10848</name>
</gene>
<dbReference type="GO" id="GO:0045892">
    <property type="term" value="P:negative regulation of DNA-templated transcription"/>
    <property type="evidence" value="ECO:0007669"/>
    <property type="project" value="InterPro"/>
</dbReference>
<sequence>MTQWTQLGPREREILAVLRRADAPLTARDLLDAVRRRGDEVAYTTVKRTVDRLVEKGLVERDVETHRGTTRHRYRFDVEAARDRLVPAFADELREVLGEPAAERLVRAVRTERDGDDGGDADVAGARPRHDDY</sequence>
<accession>A0A1I3AYF2</accession>
<organism evidence="6 7">
    <name type="scientific">Halorubrum aquaticum</name>
    <dbReference type="NCBI Taxonomy" id="387340"/>
    <lineage>
        <taxon>Archaea</taxon>
        <taxon>Methanobacteriati</taxon>
        <taxon>Methanobacteriota</taxon>
        <taxon>Stenosarchaea group</taxon>
        <taxon>Halobacteria</taxon>
        <taxon>Halobacteriales</taxon>
        <taxon>Haloferacaceae</taxon>
        <taxon>Halorubrum</taxon>
    </lineage>
</organism>
<dbReference type="AlphaFoldDB" id="A0A1I3AYF2"/>
<reference evidence="6 7" key="1">
    <citation type="submission" date="2016-10" db="EMBL/GenBank/DDBJ databases">
        <authorList>
            <person name="Varghese N."/>
            <person name="Submissions S."/>
        </authorList>
    </citation>
    <scope>NUCLEOTIDE SEQUENCE [LARGE SCALE GENOMIC DNA]</scope>
    <source>
        <strain evidence="6 7">CGMCC 1.6377</strain>
    </source>
</reference>
<dbReference type="Pfam" id="PF03965">
    <property type="entry name" value="Penicillinase_R"/>
    <property type="match status" value="1"/>
</dbReference>
<dbReference type="Gene3D" id="1.10.10.10">
    <property type="entry name" value="Winged helix-like DNA-binding domain superfamily/Winged helix DNA-binding domain"/>
    <property type="match status" value="1"/>
</dbReference>
<proteinExistence type="inferred from homology"/>
<evidence type="ECO:0000256" key="3">
    <source>
        <dbReference type="ARBA" id="ARBA00023125"/>
    </source>
</evidence>
<dbReference type="OrthoDB" id="323914at2157"/>
<keyword evidence="3" id="KW-0238">DNA-binding</keyword>
<dbReference type="InterPro" id="IPR036388">
    <property type="entry name" value="WH-like_DNA-bd_sf"/>
</dbReference>
<dbReference type="GO" id="GO:0003677">
    <property type="term" value="F:DNA binding"/>
    <property type="evidence" value="ECO:0007669"/>
    <property type="project" value="UniProtKB-KW"/>
</dbReference>
<evidence type="ECO:0000256" key="2">
    <source>
        <dbReference type="ARBA" id="ARBA00023015"/>
    </source>
</evidence>
<evidence type="ECO:0000256" key="5">
    <source>
        <dbReference type="SAM" id="MobiDB-lite"/>
    </source>
</evidence>
<dbReference type="RefSeq" id="WP_149784373.1">
    <property type="nucleotide sequence ID" value="NZ_BAAADP010000001.1"/>
</dbReference>
<evidence type="ECO:0000256" key="4">
    <source>
        <dbReference type="ARBA" id="ARBA00023163"/>
    </source>
</evidence>
<keyword evidence="2" id="KW-0805">Transcription regulation</keyword>
<evidence type="ECO:0000313" key="6">
    <source>
        <dbReference type="EMBL" id="SFH55097.1"/>
    </source>
</evidence>
<evidence type="ECO:0000313" key="7">
    <source>
        <dbReference type="Proteomes" id="UP000323537"/>
    </source>
</evidence>
<name>A0A1I3AYF2_9EURY</name>
<dbReference type="Proteomes" id="UP000323537">
    <property type="component" value="Unassembled WGS sequence"/>
</dbReference>
<keyword evidence="7" id="KW-1185">Reference proteome</keyword>
<dbReference type="InterPro" id="IPR036390">
    <property type="entry name" value="WH_DNA-bd_sf"/>
</dbReference>
<dbReference type="EMBL" id="FOPZ01000008">
    <property type="protein sequence ID" value="SFH55097.1"/>
    <property type="molecule type" value="Genomic_DNA"/>
</dbReference>